<protein>
    <submittedName>
        <fullName evidence="2">Uncharacterized protein</fullName>
    </submittedName>
</protein>
<name>A0A0B4GJ24_METGA</name>
<dbReference type="EMBL" id="AZNH01000018">
    <property type="protein sequence ID" value="KID87035.1"/>
    <property type="molecule type" value="Genomic_DNA"/>
</dbReference>
<keyword evidence="3" id="KW-1185">Reference proteome</keyword>
<feature type="chain" id="PRO_5002089533" evidence="1">
    <location>
        <begin position="20"/>
        <end position="104"/>
    </location>
</feature>
<evidence type="ECO:0000256" key="1">
    <source>
        <dbReference type="SAM" id="SignalP"/>
    </source>
</evidence>
<reference evidence="2 3" key="1">
    <citation type="journal article" date="2014" name="Proc. Natl. Acad. Sci. U.S.A.">
        <title>Trajectory and genomic determinants of fungal-pathogen speciation and host adaptation.</title>
        <authorList>
            <person name="Hu X."/>
            <person name="Xiao G."/>
            <person name="Zheng P."/>
            <person name="Shang Y."/>
            <person name="Su Y."/>
            <person name="Zhang X."/>
            <person name="Liu X."/>
            <person name="Zhan S."/>
            <person name="St Leger R.J."/>
            <person name="Wang C."/>
        </authorList>
    </citation>
    <scope>NUCLEOTIDE SEQUENCE [LARGE SCALE GENOMIC DNA]</scope>
    <source>
        <strain evidence="2 3">ARSEF 977</strain>
    </source>
</reference>
<keyword evidence="1" id="KW-0732">Signal</keyword>
<evidence type="ECO:0000313" key="2">
    <source>
        <dbReference type="EMBL" id="KID87035.1"/>
    </source>
</evidence>
<dbReference type="AlphaFoldDB" id="A0A0B4GJ24"/>
<gene>
    <name evidence="2" type="ORF">MGU_05813</name>
</gene>
<proteinExistence type="predicted"/>
<sequence length="104" mass="11091">MRLSTHVALALAFASSALALLIDTPPGATRGSPLNITWKLDPDQVVFYLSNNNASYWPIGFANIEDGEVTAHVPTTYSYNTGHIIAFTNDGLGPVGASQEFPVN</sequence>
<dbReference type="OrthoDB" id="4238189at2759"/>
<accession>A0A0B4GJ24</accession>
<dbReference type="HOGENOM" id="CLU_2278105_0_0_1"/>
<evidence type="ECO:0000313" key="3">
    <source>
        <dbReference type="Proteomes" id="UP000031192"/>
    </source>
</evidence>
<organism evidence="2 3">
    <name type="scientific">Metarhizium guizhouense (strain ARSEF 977)</name>
    <dbReference type="NCBI Taxonomy" id="1276136"/>
    <lineage>
        <taxon>Eukaryota</taxon>
        <taxon>Fungi</taxon>
        <taxon>Dikarya</taxon>
        <taxon>Ascomycota</taxon>
        <taxon>Pezizomycotina</taxon>
        <taxon>Sordariomycetes</taxon>
        <taxon>Hypocreomycetidae</taxon>
        <taxon>Hypocreales</taxon>
        <taxon>Clavicipitaceae</taxon>
        <taxon>Metarhizium</taxon>
    </lineage>
</organism>
<dbReference type="Proteomes" id="UP000031192">
    <property type="component" value="Unassembled WGS sequence"/>
</dbReference>
<comment type="caution">
    <text evidence="2">The sequence shown here is derived from an EMBL/GenBank/DDBJ whole genome shotgun (WGS) entry which is preliminary data.</text>
</comment>
<feature type="signal peptide" evidence="1">
    <location>
        <begin position="1"/>
        <end position="19"/>
    </location>
</feature>